<comment type="similarity">
    <text evidence="1">Belongs to the ATP-dependent DNA ligase family.</text>
</comment>
<feature type="domain" description="DNA ligase ATP-dependent N-terminal" evidence="3">
    <location>
        <begin position="3"/>
        <end position="105"/>
    </location>
</feature>
<dbReference type="GO" id="GO:0006310">
    <property type="term" value="P:DNA recombination"/>
    <property type="evidence" value="ECO:0007669"/>
    <property type="project" value="InterPro"/>
</dbReference>
<evidence type="ECO:0000256" key="1">
    <source>
        <dbReference type="ARBA" id="ARBA00007572"/>
    </source>
</evidence>
<dbReference type="GO" id="GO:0003910">
    <property type="term" value="F:DNA ligase (ATP) activity"/>
    <property type="evidence" value="ECO:0007669"/>
    <property type="project" value="InterPro"/>
</dbReference>
<evidence type="ECO:0000259" key="3">
    <source>
        <dbReference type="Pfam" id="PF04675"/>
    </source>
</evidence>
<sequence>VVKRVYNLQSKTLVKIYSKILDESEDDMLEDLEAGDIAATISSFYEKNGCIPPLKKSCLNVFEVNDFLDGLVGITTEDKQMFELKKMTKKCTVEDLNFLIRLIKEICECKQAPSGSKCSASSGL</sequence>
<dbReference type="GO" id="GO:0006302">
    <property type="term" value="P:double-strand break repair"/>
    <property type="evidence" value="ECO:0007669"/>
    <property type="project" value="TreeGrafter"/>
</dbReference>
<dbReference type="InterPro" id="IPR050191">
    <property type="entry name" value="ATP-dep_DNA_ligase"/>
</dbReference>
<evidence type="ECO:0000313" key="5">
    <source>
        <dbReference type="Proteomes" id="UP000595437"/>
    </source>
</evidence>
<dbReference type="OrthoDB" id="206088at2759"/>
<evidence type="ECO:0000256" key="2">
    <source>
        <dbReference type="ARBA" id="ARBA00022598"/>
    </source>
</evidence>
<dbReference type="EMBL" id="CP045896">
    <property type="protein sequence ID" value="QQP49751.1"/>
    <property type="molecule type" value="Genomic_DNA"/>
</dbReference>
<dbReference type="GO" id="GO:0070421">
    <property type="term" value="C:DNA ligase III-XRCC1 complex"/>
    <property type="evidence" value="ECO:0007669"/>
    <property type="project" value="TreeGrafter"/>
</dbReference>
<feature type="non-terminal residue" evidence="4">
    <location>
        <position position="1"/>
    </location>
</feature>
<proteinExistence type="inferred from homology"/>
<organism evidence="4 5">
    <name type="scientific">Caligus rogercresseyi</name>
    <name type="common">Sea louse</name>
    <dbReference type="NCBI Taxonomy" id="217165"/>
    <lineage>
        <taxon>Eukaryota</taxon>
        <taxon>Metazoa</taxon>
        <taxon>Ecdysozoa</taxon>
        <taxon>Arthropoda</taxon>
        <taxon>Crustacea</taxon>
        <taxon>Multicrustacea</taxon>
        <taxon>Hexanauplia</taxon>
        <taxon>Copepoda</taxon>
        <taxon>Siphonostomatoida</taxon>
        <taxon>Caligidae</taxon>
        <taxon>Caligus</taxon>
    </lineage>
</organism>
<keyword evidence="2 4" id="KW-0436">Ligase</keyword>
<gene>
    <name evidence="4" type="ORF">FKW44_010520</name>
</gene>
<protein>
    <submittedName>
        <fullName evidence="4">DNA ligase</fullName>
    </submittedName>
</protein>
<dbReference type="InterPro" id="IPR036599">
    <property type="entry name" value="DNA_ligase_N_sf"/>
</dbReference>
<dbReference type="GO" id="GO:0003677">
    <property type="term" value="F:DNA binding"/>
    <property type="evidence" value="ECO:0007669"/>
    <property type="project" value="InterPro"/>
</dbReference>
<keyword evidence="5" id="KW-1185">Reference proteome</keyword>
<dbReference type="PANTHER" id="PTHR45674">
    <property type="entry name" value="DNA LIGASE 1/3 FAMILY MEMBER"/>
    <property type="match status" value="1"/>
</dbReference>
<dbReference type="GO" id="GO:0006273">
    <property type="term" value="P:lagging strand elongation"/>
    <property type="evidence" value="ECO:0007669"/>
    <property type="project" value="TreeGrafter"/>
</dbReference>
<dbReference type="InterPro" id="IPR012308">
    <property type="entry name" value="DNA_ligase_ATP-dep_N"/>
</dbReference>
<dbReference type="AlphaFoldDB" id="A0A7T8K933"/>
<dbReference type="Proteomes" id="UP000595437">
    <property type="component" value="Chromosome 7"/>
</dbReference>
<accession>A0A7T8K933</accession>
<evidence type="ECO:0000313" key="4">
    <source>
        <dbReference type="EMBL" id="QQP49751.1"/>
    </source>
</evidence>
<name>A0A7T8K933_CALRO</name>
<dbReference type="PANTHER" id="PTHR45674:SF9">
    <property type="entry name" value="DNA LIGASE 3"/>
    <property type="match status" value="1"/>
</dbReference>
<reference evidence="5" key="1">
    <citation type="submission" date="2021-01" db="EMBL/GenBank/DDBJ databases">
        <title>Caligus Genome Assembly.</title>
        <authorList>
            <person name="Gallardo-Escarate C."/>
        </authorList>
    </citation>
    <scope>NUCLEOTIDE SEQUENCE [LARGE SCALE GENOMIC DNA]</scope>
</reference>
<dbReference type="Gene3D" id="1.10.3260.10">
    <property type="entry name" value="DNA ligase, ATP-dependent, N-terminal domain"/>
    <property type="match status" value="1"/>
</dbReference>
<dbReference type="Pfam" id="PF04675">
    <property type="entry name" value="DNA_ligase_A_N"/>
    <property type="match status" value="1"/>
</dbReference>